<proteinExistence type="predicted"/>
<dbReference type="AlphaFoldDB" id="A0A7S3LR82"/>
<evidence type="ECO:0000256" key="1">
    <source>
        <dbReference type="ARBA" id="ARBA00023054"/>
    </source>
</evidence>
<gene>
    <name evidence="2" type="ORF">ASTO00021_LOCUS9905</name>
</gene>
<protein>
    <recommendedName>
        <fullName evidence="3">Autophagy-related protein 14</fullName>
    </recommendedName>
</protein>
<accession>A0A7S3LR82</accession>
<dbReference type="EMBL" id="HBIN01013129">
    <property type="protein sequence ID" value="CAE0439730.1"/>
    <property type="molecule type" value="Transcribed_RNA"/>
</dbReference>
<keyword evidence="1" id="KW-0175">Coiled coil</keyword>
<organism evidence="2">
    <name type="scientific">Aplanochytrium stocchinoi</name>
    <dbReference type="NCBI Taxonomy" id="215587"/>
    <lineage>
        <taxon>Eukaryota</taxon>
        <taxon>Sar</taxon>
        <taxon>Stramenopiles</taxon>
        <taxon>Bigyra</taxon>
        <taxon>Labyrinthulomycetes</taxon>
        <taxon>Thraustochytrida</taxon>
        <taxon>Thraustochytriidae</taxon>
        <taxon>Aplanochytrium</taxon>
    </lineage>
</organism>
<dbReference type="InterPro" id="IPR018791">
    <property type="entry name" value="UV_resistance/autophagy_Atg14"/>
</dbReference>
<reference evidence="2" key="1">
    <citation type="submission" date="2021-01" db="EMBL/GenBank/DDBJ databases">
        <authorList>
            <person name="Corre E."/>
            <person name="Pelletier E."/>
            <person name="Niang G."/>
            <person name="Scheremetjew M."/>
            <person name="Finn R."/>
            <person name="Kale V."/>
            <person name="Holt S."/>
            <person name="Cochrane G."/>
            <person name="Meng A."/>
            <person name="Brown T."/>
            <person name="Cohen L."/>
        </authorList>
    </citation>
    <scope>NUCLEOTIDE SEQUENCE</scope>
    <source>
        <strain evidence="2">GSBS06</strain>
    </source>
</reference>
<dbReference type="Pfam" id="PF10186">
    <property type="entry name" value="ATG14"/>
    <property type="match status" value="1"/>
</dbReference>
<sequence length="239" mass="26997">MECPACHRFSVVHYCLDCAKSVIGRFQTPMLNDLKDEKYRSQVRRLRTALKAQRKREELAELVNNFTLRLCEYRKRAEEAKIALETETKRVALKRQALQSRWERLKRARARLNNLMGLFLGNNGVAQPMLLGMTAQLEDLSEAIAMERQKKVRQLVQLFPVSMPQTLGETGVGSIASLALPTSLANLEKMKPDARTAAIATIIRVLLIASSYLSLPLPFEMKTVDGKSCIGPWKAQVQL</sequence>
<dbReference type="GO" id="GO:0032991">
    <property type="term" value="C:protein-containing complex"/>
    <property type="evidence" value="ECO:0007669"/>
    <property type="project" value="UniProtKB-ARBA"/>
</dbReference>
<evidence type="ECO:0008006" key="3">
    <source>
        <dbReference type="Google" id="ProtNLM"/>
    </source>
</evidence>
<dbReference type="GO" id="GO:0005737">
    <property type="term" value="C:cytoplasm"/>
    <property type="evidence" value="ECO:0007669"/>
    <property type="project" value="UniProtKB-ARBA"/>
</dbReference>
<name>A0A7S3LR82_9STRA</name>
<evidence type="ECO:0000313" key="2">
    <source>
        <dbReference type="EMBL" id="CAE0439730.1"/>
    </source>
</evidence>